<dbReference type="AlphaFoldDB" id="A0A2U3LRZ5"/>
<gene>
    <name evidence="1" type="ORF">SBF1_7770005</name>
</gene>
<evidence type="ECO:0000313" key="2">
    <source>
        <dbReference type="Proteomes" id="UP000238916"/>
    </source>
</evidence>
<dbReference type="EMBL" id="OMOF01000753">
    <property type="protein sequence ID" value="SPF54606.1"/>
    <property type="molecule type" value="Genomic_DNA"/>
</dbReference>
<protein>
    <submittedName>
        <fullName evidence="1">Uncharacterized protein</fullName>
    </submittedName>
</protein>
<dbReference type="Proteomes" id="UP000238916">
    <property type="component" value="Unassembled WGS sequence"/>
</dbReference>
<name>A0A2U3LRZ5_9FIRM</name>
<organism evidence="1 2">
    <name type="scientific">Candidatus Desulfosporosinus infrequens</name>
    <dbReference type="NCBI Taxonomy" id="2043169"/>
    <lineage>
        <taxon>Bacteria</taxon>
        <taxon>Bacillati</taxon>
        <taxon>Bacillota</taxon>
        <taxon>Clostridia</taxon>
        <taxon>Eubacteriales</taxon>
        <taxon>Desulfitobacteriaceae</taxon>
        <taxon>Desulfosporosinus</taxon>
    </lineage>
</organism>
<evidence type="ECO:0000313" key="1">
    <source>
        <dbReference type="EMBL" id="SPF54606.1"/>
    </source>
</evidence>
<proteinExistence type="predicted"/>
<reference evidence="2" key="1">
    <citation type="submission" date="2018-02" db="EMBL/GenBank/DDBJ databases">
        <authorList>
            <person name="Hausmann B."/>
        </authorList>
    </citation>
    <scope>NUCLEOTIDE SEQUENCE [LARGE SCALE GENOMIC DNA]</scope>
    <source>
        <strain evidence="2">Peat soil MAG SbF1</strain>
    </source>
</reference>
<accession>A0A2U3LRZ5</accession>
<sequence length="52" mass="5795">MCLTLVIYIKVYSDGSNYCEPGAPIDGSTSMQCDIVHSQFSEKNSNKIMEVF</sequence>